<keyword evidence="2" id="KW-1185">Reference proteome</keyword>
<organism evidence="1 2">
    <name type="scientific">Sphingobacterium hotanense</name>
    <dbReference type="NCBI Taxonomy" id="649196"/>
    <lineage>
        <taxon>Bacteria</taxon>
        <taxon>Pseudomonadati</taxon>
        <taxon>Bacteroidota</taxon>
        <taxon>Sphingobacteriia</taxon>
        <taxon>Sphingobacteriales</taxon>
        <taxon>Sphingobacteriaceae</taxon>
        <taxon>Sphingobacterium</taxon>
    </lineage>
</organism>
<evidence type="ECO:0000313" key="1">
    <source>
        <dbReference type="EMBL" id="MDM1046913.1"/>
    </source>
</evidence>
<dbReference type="Pfam" id="PF07676">
    <property type="entry name" value="PD40"/>
    <property type="match status" value="1"/>
</dbReference>
<reference evidence="1" key="2">
    <citation type="journal article" date="2022" name="Sci. Total Environ.">
        <title>Prevalence, transmission, and molecular epidemiology of tet(X)-positive bacteria among humans, animals, and environmental niches in China: An epidemiological, and genomic-based study.</title>
        <authorList>
            <person name="Dong N."/>
            <person name="Zeng Y."/>
            <person name="Cai C."/>
            <person name="Sun C."/>
            <person name="Lu J."/>
            <person name="Liu C."/>
            <person name="Zhou H."/>
            <person name="Sun Q."/>
            <person name="Shu L."/>
            <person name="Wang H."/>
            <person name="Wang Y."/>
            <person name="Wang S."/>
            <person name="Wu C."/>
            <person name="Chan E.W."/>
            <person name="Chen G."/>
            <person name="Shen Z."/>
            <person name="Chen S."/>
            <person name="Zhang R."/>
        </authorList>
    </citation>
    <scope>NUCLEOTIDE SEQUENCE</scope>
    <source>
        <strain evidence="1">R1692</strain>
    </source>
</reference>
<accession>A0ABT7NIB2</accession>
<comment type="caution">
    <text evidence="1">The sequence shown here is derived from an EMBL/GenBank/DDBJ whole genome shotgun (WGS) entry which is preliminary data.</text>
</comment>
<reference evidence="1" key="1">
    <citation type="submission" date="2020-06" db="EMBL/GenBank/DDBJ databases">
        <authorList>
            <person name="Dong N."/>
        </authorList>
    </citation>
    <scope>NUCLEOTIDE SEQUENCE</scope>
    <source>
        <strain evidence="1">R1692</strain>
    </source>
</reference>
<proteinExistence type="predicted"/>
<dbReference type="InterPro" id="IPR011659">
    <property type="entry name" value="WD40"/>
</dbReference>
<sequence>MGKQVNSLHMDQCPMVSTDGKYLFFTSFRDGQPYNSKEPMTTKVYLNMLNSPFNGLGNIFWIDFQKLYNRENYTNE</sequence>
<dbReference type="EMBL" id="JACAGK010000002">
    <property type="protein sequence ID" value="MDM1046913.1"/>
    <property type="molecule type" value="Genomic_DNA"/>
</dbReference>
<name>A0ABT7NIB2_9SPHI</name>
<evidence type="ECO:0000313" key="2">
    <source>
        <dbReference type="Proteomes" id="UP001170954"/>
    </source>
</evidence>
<protein>
    <submittedName>
        <fullName evidence="1">PD40 domain-containing protein</fullName>
    </submittedName>
</protein>
<dbReference type="Proteomes" id="UP001170954">
    <property type="component" value="Unassembled WGS sequence"/>
</dbReference>
<gene>
    <name evidence="1" type="ORF">HX018_01450</name>
</gene>